<evidence type="ECO:0000259" key="2">
    <source>
        <dbReference type="PROSITE" id="PS50887"/>
    </source>
</evidence>
<dbReference type="InterPro" id="IPR043128">
    <property type="entry name" value="Rev_trsase/Diguanyl_cyclase"/>
</dbReference>
<dbReference type="Gene3D" id="3.30.70.270">
    <property type="match status" value="1"/>
</dbReference>
<dbReference type="PANTHER" id="PTHR45138:SF9">
    <property type="entry name" value="DIGUANYLATE CYCLASE DGCM-RELATED"/>
    <property type="match status" value="1"/>
</dbReference>
<dbReference type="Proteomes" id="UP000550501">
    <property type="component" value="Unassembled WGS sequence"/>
</dbReference>
<feature type="transmembrane region" description="Helical" evidence="1">
    <location>
        <begin position="32"/>
        <end position="51"/>
    </location>
</feature>
<keyword evidence="4" id="KW-1185">Reference proteome</keyword>
<dbReference type="PROSITE" id="PS50887">
    <property type="entry name" value="GGDEF"/>
    <property type="match status" value="1"/>
</dbReference>
<feature type="transmembrane region" description="Helical" evidence="1">
    <location>
        <begin position="57"/>
        <end position="77"/>
    </location>
</feature>
<dbReference type="GO" id="GO:0005886">
    <property type="term" value="C:plasma membrane"/>
    <property type="evidence" value="ECO:0007669"/>
    <property type="project" value="TreeGrafter"/>
</dbReference>
<dbReference type="RefSeq" id="WP_183468788.1">
    <property type="nucleotide sequence ID" value="NZ_JACHVU010000005.1"/>
</dbReference>
<evidence type="ECO:0000313" key="4">
    <source>
        <dbReference type="Proteomes" id="UP000550501"/>
    </source>
</evidence>
<dbReference type="Pfam" id="PF00990">
    <property type="entry name" value="GGDEF"/>
    <property type="match status" value="1"/>
</dbReference>
<name>A0A839Q9X4_MYCIR</name>
<dbReference type="PANTHER" id="PTHR45138">
    <property type="entry name" value="REGULATORY COMPONENTS OF SENSORY TRANSDUCTION SYSTEM"/>
    <property type="match status" value="1"/>
</dbReference>
<dbReference type="SMART" id="SM00267">
    <property type="entry name" value="GGDEF"/>
    <property type="match status" value="1"/>
</dbReference>
<dbReference type="InterPro" id="IPR050469">
    <property type="entry name" value="Diguanylate_Cyclase"/>
</dbReference>
<feature type="transmembrane region" description="Helical" evidence="1">
    <location>
        <begin position="160"/>
        <end position="184"/>
    </location>
</feature>
<feature type="transmembrane region" description="Helical" evidence="1">
    <location>
        <begin position="110"/>
        <end position="128"/>
    </location>
</feature>
<evidence type="ECO:0000313" key="3">
    <source>
        <dbReference type="EMBL" id="MBB2991255.1"/>
    </source>
</evidence>
<gene>
    <name evidence="3" type="ORF">FHR72_002739</name>
</gene>
<keyword evidence="1" id="KW-0812">Transmembrane</keyword>
<dbReference type="EMBL" id="JACHVU010000005">
    <property type="protein sequence ID" value="MBB2991255.1"/>
    <property type="molecule type" value="Genomic_DNA"/>
</dbReference>
<keyword evidence="1" id="KW-1133">Transmembrane helix</keyword>
<dbReference type="GO" id="GO:1902201">
    <property type="term" value="P:negative regulation of bacterial-type flagellum-dependent cell motility"/>
    <property type="evidence" value="ECO:0007669"/>
    <property type="project" value="TreeGrafter"/>
</dbReference>
<sequence length="371" mass="39395">MGAIRRWWRQPDQYDWLSSYLHARGFSRPTQIFMAVVSASGTLVPANALWGPTATNHVLLLGLGVVAGVAGLGYAVLWLTKWPTWSQSVGFALTICVSIALGSWTNADPAISLTACAALAVSGGYLAFFHSTRLVTANLAVALGIAAVHAVQLAGEGEPVLALSLYFLVVELNAGVPLAIQIVVHALGFDLIQSDRDPLTGLLNRRSFEREVVAAVLDDERHSRFLVFAMIDLDHFKALNDTLGHSAGDDALVAVGHALRSRLPQSAIVGRIGGEEFLVADLLSTPMPGDLGEGAREAVTHTPYDLTASVGTATVAISQIDAGNIVDTLHRLTAQADVAMYQAKRGGRNQVRHHAADLANGAYDPDRNAVD</sequence>
<dbReference type="NCBIfam" id="TIGR00254">
    <property type="entry name" value="GGDEF"/>
    <property type="match status" value="1"/>
</dbReference>
<protein>
    <submittedName>
        <fullName evidence="3">Diguanylate cyclase (GGDEF)-like protein</fullName>
    </submittedName>
</protein>
<comment type="caution">
    <text evidence="3">The sequence shown here is derived from an EMBL/GenBank/DDBJ whole genome shotgun (WGS) entry which is preliminary data.</text>
</comment>
<evidence type="ECO:0000256" key="1">
    <source>
        <dbReference type="SAM" id="Phobius"/>
    </source>
</evidence>
<dbReference type="AlphaFoldDB" id="A0A839Q9X4"/>
<dbReference type="GO" id="GO:0043709">
    <property type="term" value="P:cell adhesion involved in single-species biofilm formation"/>
    <property type="evidence" value="ECO:0007669"/>
    <property type="project" value="TreeGrafter"/>
</dbReference>
<feature type="transmembrane region" description="Helical" evidence="1">
    <location>
        <begin position="84"/>
        <end position="104"/>
    </location>
</feature>
<accession>A0A839Q9X4</accession>
<feature type="domain" description="GGDEF" evidence="2">
    <location>
        <begin position="224"/>
        <end position="356"/>
    </location>
</feature>
<dbReference type="GO" id="GO:0052621">
    <property type="term" value="F:diguanylate cyclase activity"/>
    <property type="evidence" value="ECO:0007669"/>
    <property type="project" value="TreeGrafter"/>
</dbReference>
<dbReference type="InterPro" id="IPR029787">
    <property type="entry name" value="Nucleotide_cyclase"/>
</dbReference>
<keyword evidence="1" id="KW-0472">Membrane</keyword>
<dbReference type="InterPro" id="IPR000160">
    <property type="entry name" value="GGDEF_dom"/>
</dbReference>
<feature type="transmembrane region" description="Helical" evidence="1">
    <location>
        <begin position="135"/>
        <end position="154"/>
    </location>
</feature>
<organism evidence="3 4">
    <name type="scientific">Mycolicibacterium iranicum</name>
    <name type="common">Mycobacterium iranicum</name>
    <dbReference type="NCBI Taxonomy" id="912594"/>
    <lineage>
        <taxon>Bacteria</taxon>
        <taxon>Bacillati</taxon>
        <taxon>Actinomycetota</taxon>
        <taxon>Actinomycetes</taxon>
        <taxon>Mycobacteriales</taxon>
        <taxon>Mycobacteriaceae</taxon>
        <taxon>Mycolicibacterium</taxon>
    </lineage>
</organism>
<dbReference type="CDD" id="cd01949">
    <property type="entry name" value="GGDEF"/>
    <property type="match status" value="1"/>
</dbReference>
<reference evidence="3 4" key="1">
    <citation type="submission" date="2020-08" db="EMBL/GenBank/DDBJ databases">
        <title>The Agave Microbiome: Exploring the role of microbial communities in plant adaptations to desert environments.</title>
        <authorList>
            <person name="Partida-Martinez L.P."/>
        </authorList>
    </citation>
    <scope>NUCLEOTIDE SEQUENCE [LARGE SCALE GENOMIC DNA]</scope>
    <source>
        <strain evidence="3 4">AT2.18</strain>
    </source>
</reference>
<dbReference type="SUPFAM" id="SSF55073">
    <property type="entry name" value="Nucleotide cyclase"/>
    <property type="match status" value="1"/>
</dbReference>
<proteinExistence type="predicted"/>